<keyword evidence="2" id="KW-0813">Transport</keyword>
<evidence type="ECO:0000313" key="9">
    <source>
        <dbReference type="EMBL" id="GAA0896404.1"/>
    </source>
</evidence>
<feature type="transmembrane region" description="Helical" evidence="7">
    <location>
        <begin position="279"/>
        <end position="303"/>
    </location>
</feature>
<feature type="transmembrane region" description="Helical" evidence="7">
    <location>
        <begin position="404"/>
        <end position="424"/>
    </location>
</feature>
<feature type="transmembrane region" description="Helical" evidence="7">
    <location>
        <begin position="92"/>
        <end position="110"/>
    </location>
</feature>
<dbReference type="InterPro" id="IPR011701">
    <property type="entry name" value="MFS"/>
</dbReference>
<feature type="transmembrane region" description="Helical" evidence="7">
    <location>
        <begin position="156"/>
        <end position="179"/>
    </location>
</feature>
<evidence type="ECO:0000259" key="8">
    <source>
        <dbReference type="PROSITE" id="PS50850"/>
    </source>
</evidence>
<dbReference type="Proteomes" id="UP001499967">
    <property type="component" value="Unassembled WGS sequence"/>
</dbReference>
<feature type="transmembrane region" description="Helical" evidence="7">
    <location>
        <begin position="310"/>
        <end position="330"/>
    </location>
</feature>
<keyword evidence="4 7" id="KW-0812">Transmembrane</keyword>
<dbReference type="CDD" id="cd17369">
    <property type="entry name" value="MFS_ShiA_like"/>
    <property type="match status" value="1"/>
</dbReference>
<proteinExistence type="predicted"/>
<dbReference type="InterPro" id="IPR020846">
    <property type="entry name" value="MFS_dom"/>
</dbReference>
<protein>
    <submittedName>
        <fullName evidence="9">MFS transporter</fullName>
    </submittedName>
</protein>
<evidence type="ECO:0000256" key="4">
    <source>
        <dbReference type="ARBA" id="ARBA00022692"/>
    </source>
</evidence>
<evidence type="ECO:0000256" key="3">
    <source>
        <dbReference type="ARBA" id="ARBA00022475"/>
    </source>
</evidence>
<comment type="subcellular location">
    <subcellularLocation>
        <location evidence="1">Cell membrane</location>
        <topology evidence="1">Multi-pass membrane protein</topology>
    </subcellularLocation>
</comment>
<feature type="transmembrane region" description="Helical" evidence="7">
    <location>
        <begin position="56"/>
        <end position="80"/>
    </location>
</feature>
<evidence type="ECO:0000256" key="1">
    <source>
        <dbReference type="ARBA" id="ARBA00004651"/>
    </source>
</evidence>
<evidence type="ECO:0000256" key="6">
    <source>
        <dbReference type="ARBA" id="ARBA00023136"/>
    </source>
</evidence>
<organism evidence="9 10">
    <name type="scientific">Pseudonocardia zijingensis</name>
    <dbReference type="NCBI Taxonomy" id="153376"/>
    <lineage>
        <taxon>Bacteria</taxon>
        <taxon>Bacillati</taxon>
        <taxon>Actinomycetota</taxon>
        <taxon>Actinomycetes</taxon>
        <taxon>Pseudonocardiales</taxon>
        <taxon>Pseudonocardiaceae</taxon>
        <taxon>Pseudonocardia</taxon>
    </lineage>
</organism>
<keyword evidence="6 7" id="KW-0472">Membrane</keyword>
<reference evidence="10" key="1">
    <citation type="journal article" date="2019" name="Int. J. Syst. Evol. Microbiol.">
        <title>The Global Catalogue of Microorganisms (GCM) 10K type strain sequencing project: providing services to taxonomists for standard genome sequencing and annotation.</title>
        <authorList>
            <consortium name="The Broad Institute Genomics Platform"/>
            <consortium name="The Broad Institute Genome Sequencing Center for Infectious Disease"/>
            <person name="Wu L."/>
            <person name="Ma J."/>
        </authorList>
    </citation>
    <scope>NUCLEOTIDE SEQUENCE [LARGE SCALE GENOMIC DNA]</scope>
    <source>
        <strain evidence="10">JCM 11117</strain>
    </source>
</reference>
<keyword evidence="3" id="KW-1003">Cell membrane</keyword>
<dbReference type="Pfam" id="PF07690">
    <property type="entry name" value="MFS_1"/>
    <property type="match status" value="1"/>
</dbReference>
<evidence type="ECO:0000313" key="10">
    <source>
        <dbReference type="Proteomes" id="UP001499967"/>
    </source>
</evidence>
<dbReference type="InterPro" id="IPR036259">
    <property type="entry name" value="MFS_trans_sf"/>
</dbReference>
<feature type="transmembrane region" description="Helical" evidence="7">
    <location>
        <begin position="342"/>
        <end position="365"/>
    </location>
</feature>
<sequence>MATTYPGQSAPATPSAAKVAVASFIGTTIEWYDYLVFGAATVLVFNPLFFPTLDPLAGTIAGFATLAVAFLARPLGGLVFGHFGDRIGRKKMLVLSVVLMGAGTFAVGLLPTYETIGIWAPVLLVTLRFVQGFAVGGEWGGAVVMSLEHAPPHRRAFYASFPQAGVPAGTFLSSGAFFLVTLMPEEQLLSWGWRVPFLASALLIVVGLYIRLRVTESPEFLALKKSGDLVRLPAADIFASHKRALVVGMLCMLAANAIFYLASTFFLSYGPNHLGLSRGLVLTALLVAAAIQVVTMPLFAIVADRVGPRNFLIAGCGVVAVCAFPVFLLVDTGTTAGVFAAYLLALPVLHALVYGAVAGFTAELFPPRARYTGSSVAYHLGGAVTAAPVPIVATLLLAEFGSSSAIAVYLALAAVVCGIVIALAPTPRTDAGPQPTRADDVGVAS</sequence>
<feature type="transmembrane region" description="Helical" evidence="7">
    <location>
        <begin position="377"/>
        <end position="398"/>
    </location>
</feature>
<dbReference type="PANTHER" id="PTHR43045">
    <property type="entry name" value="SHIKIMATE TRANSPORTER"/>
    <property type="match status" value="1"/>
</dbReference>
<dbReference type="Gene3D" id="1.20.1250.20">
    <property type="entry name" value="MFS general substrate transporter like domains"/>
    <property type="match status" value="2"/>
</dbReference>
<feature type="transmembrane region" description="Helical" evidence="7">
    <location>
        <begin position="116"/>
        <end position="135"/>
    </location>
</feature>
<feature type="transmembrane region" description="Helical" evidence="7">
    <location>
        <begin position="191"/>
        <end position="210"/>
    </location>
</feature>
<feature type="transmembrane region" description="Helical" evidence="7">
    <location>
        <begin position="31"/>
        <end position="50"/>
    </location>
</feature>
<evidence type="ECO:0000256" key="2">
    <source>
        <dbReference type="ARBA" id="ARBA00022448"/>
    </source>
</evidence>
<accession>A0ABP3YK50</accession>
<keyword evidence="5 7" id="KW-1133">Transmembrane helix</keyword>
<feature type="transmembrane region" description="Helical" evidence="7">
    <location>
        <begin position="244"/>
        <end position="267"/>
    </location>
</feature>
<name>A0ABP3YK50_9PSEU</name>
<evidence type="ECO:0000256" key="5">
    <source>
        <dbReference type="ARBA" id="ARBA00022989"/>
    </source>
</evidence>
<gene>
    <name evidence="9" type="ORF">GCM10009559_54910</name>
</gene>
<dbReference type="EMBL" id="BAAAHP010000170">
    <property type="protein sequence ID" value="GAA0896404.1"/>
    <property type="molecule type" value="Genomic_DNA"/>
</dbReference>
<feature type="domain" description="Major facilitator superfamily (MFS) profile" evidence="8">
    <location>
        <begin position="19"/>
        <end position="430"/>
    </location>
</feature>
<dbReference type="PROSITE" id="PS50850">
    <property type="entry name" value="MFS"/>
    <property type="match status" value="1"/>
</dbReference>
<evidence type="ECO:0000256" key="7">
    <source>
        <dbReference type="SAM" id="Phobius"/>
    </source>
</evidence>
<dbReference type="SUPFAM" id="SSF103473">
    <property type="entry name" value="MFS general substrate transporter"/>
    <property type="match status" value="1"/>
</dbReference>
<keyword evidence="10" id="KW-1185">Reference proteome</keyword>
<comment type="caution">
    <text evidence="9">The sequence shown here is derived from an EMBL/GenBank/DDBJ whole genome shotgun (WGS) entry which is preliminary data.</text>
</comment>
<dbReference type="PANTHER" id="PTHR43045:SF1">
    <property type="entry name" value="SHIKIMATE TRANSPORTER"/>
    <property type="match status" value="1"/>
</dbReference>
<dbReference type="RefSeq" id="WP_343944496.1">
    <property type="nucleotide sequence ID" value="NZ_BAAAHP010000170.1"/>
</dbReference>